<organism evidence="2 3">
    <name type="scientific">Candidatus Deianiraea vastatrix</name>
    <dbReference type="NCBI Taxonomy" id="2163644"/>
    <lineage>
        <taxon>Bacteria</taxon>
        <taxon>Pseudomonadati</taxon>
        <taxon>Pseudomonadota</taxon>
        <taxon>Alphaproteobacteria</taxon>
        <taxon>Rickettsiales</taxon>
        <taxon>Candidatus Deianiraeaceae</taxon>
        <taxon>Candidatus Deianiraea</taxon>
    </lineage>
</organism>
<name>A0A5B8XET9_9RICK</name>
<evidence type="ECO:0000256" key="1">
    <source>
        <dbReference type="SAM" id="Phobius"/>
    </source>
</evidence>
<proteinExistence type="predicted"/>
<feature type="transmembrane region" description="Helical" evidence="1">
    <location>
        <begin position="6"/>
        <end position="22"/>
    </location>
</feature>
<dbReference type="Proteomes" id="UP000321934">
    <property type="component" value="Chromosome"/>
</dbReference>
<dbReference type="PROSITE" id="PS51257">
    <property type="entry name" value="PROKAR_LIPOPROTEIN"/>
    <property type="match status" value="1"/>
</dbReference>
<sequence>MLEKIIVNIIIILLISSCGKYDKRLFINDRKKEQKKQNKDNTNNINDITL</sequence>
<dbReference type="EMBL" id="CP029077">
    <property type="protein sequence ID" value="QED23802.1"/>
    <property type="molecule type" value="Genomic_DNA"/>
</dbReference>
<dbReference type="AlphaFoldDB" id="A0A5B8XET9"/>
<keyword evidence="3" id="KW-1185">Reference proteome</keyword>
<reference evidence="2 3" key="1">
    <citation type="journal article" date="2019" name="ISME J.">
        <title>Deianiraea, an extracellular bacterium associated with the ciliate Paramecium, suggests an alternative scenario for the evolution of Rickettsiales.</title>
        <authorList>
            <person name="Castelli M."/>
            <person name="Sabaneyeva E."/>
            <person name="Lanzoni O."/>
            <person name="Lebedeva N."/>
            <person name="Floriano A.M."/>
            <person name="Gaiarsa S."/>
            <person name="Benken K."/>
            <person name="Modeo L."/>
            <person name="Bandi C."/>
            <person name="Potekhin A."/>
            <person name="Sassera D."/>
            <person name="Petroni G."/>
        </authorList>
    </citation>
    <scope>NUCLEOTIDE SEQUENCE [LARGE SCALE GENOMIC DNA]</scope>
    <source>
        <strain evidence="2">CyL4-1</strain>
    </source>
</reference>
<accession>A0A5B8XET9</accession>
<protein>
    <recommendedName>
        <fullName evidence="4">Lipoprotein</fullName>
    </recommendedName>
</protein>
<gene>
    <name evidence="2" type="ORF">Deia_01020</name>
</gene>
<keyword evidence="1" id="KW-0472">Membrane</keyword>
<evidence type="ECO:0000313" key="2">
    <source>
        <dbReference type="EMBL" id="QED23802.1"/>
    </source>
</evidence>
<evidence type="ECO:0008006" key="4">
    <source>
        <dbReference type="Google" id="ProtNLM"/>
    </source>
</evidence>
<keyword evidence="1" id="KW-0812">Transmembrane</keyword>
<evidence type="ECO:0000313" key="3">
    <source>
        <dbReference type="Proteomes" id="UP000321934"/>
    </source>
</evidence>
<keyword evidence="1" id="KW-1133">Transmembrane helix</keyword>